<dbReference type="SUPFAM" id="SSF55874">
    <property type="entry name" value="ATPase domain of HSP90 chaperone/DNA topoisomerase II/histidine kinase"/>
    <property type="match status" value="1"/>
</dbReference>
<dbReference type="OrthoDB" id="1522504at2"/>
<evidence type="ECO:0000256" key="2">
    <source>
        <dbReference type="ARBA" id="ARBA00012438"/>
    </source>
</evidence>
<dbReference type="InterPro" id="IPR050428">
    <property type="entry name" value="TCS_sensor_his_kinase"/>
</dbReference>
<keyword evidence="8" id="KW-0472">Membrane</keyword>
<organism evidence="10 11">
    <name type="scientific">Sinomicrobium oceani</name>
    <dbReference type="NCBI Taxonomy" id="1150368"/>
    <lineage>
        <taxon>Bacteria</taxon>
        <taxon>Pseudomonadati</taxon>
        <taxon>Bacteroidota</taxon>
        <taxon>Flavobacteriia</taxon>
        <taxon>Flavobacteriales</taxon>
        <taxon>Flavobacteriaceae</taxon>
        <taxon>Sinomicrobium</taxon>
    </lineage>
</organism>
<dbReference type="InterPro" id="IPR003594">
    <property type="entry name" value="HATPase_dom"/>
</dbReference>
<protein>
    <recommendedName>
        <fullName evidence="2">histidine kinase</fullName>
        <ecNumber evidence="2">2.7.13.3</ecNumber>
    </recommendedName>
</protein>
<dbReference type="Gene3D" id="1.10.287.130">
    <property type="match status" value="1"/>
</dbReference>
<evidence type="ECO:0000256" key="5">
    <source>
        <dbReference type="ARBA" id="ARBA00022692"/>
    </source>
</evidence>
<dbReference type="PANTHER" id="PTHR45436:SF5">
    <property type="entry name" value="SENSOR HISTIDINE KINASE TRCS"/>
    <property type="match status" value="1"/>
</dbReference>
<dbReference type="GO" id="GO:0005886">
    <property type="term" value="C:plasma membrane"/>
    <property type="evidence" value="ECO:0007669"/>
    <property type="project" value="TreeGrafter"/>
</dbReference>
<dbReference type="SUPFAM" id="SSF47384">
    <property type="entry name" value="Homodimeric domain of signal transducing histidine kinase"/>
    <property type="match status" value="1"/>
</dbReference>
<keyword evidence="4" id="KW-0808">Transferase</keyword>
<evidence type="ECO:0000313" key="11">
    <source>
        <dbReference type="Proteomes" id="UP000182248"/>
    </source>
</evidence>
<dbReference type="EMBL" id="FPJE01000022">
    <property type="protein sequence ID" value="SFW69243.1"/>
    <property type="molecule type" value="Genomic_DNA"/>
</dbReference>
<sequence length="442" mass="50849">MKLLNKISLWFIGVVLLITPISMYIGLLNIKKAMDQAEINRMTAANDQAAVLLKAGNTDSQFTQGRPILIRKINAPLPENRVQIEESYKHTDENGKKECLIRVNSYYQIAGQNYQISSYDYVTKADEILSGMLHSIFWKMLLVILSLLLCARILSRYIFTPFRHTMKAIKHFSIKEKTPLRLQHTNTKEFRELNIFLEKMTDKAIEDYTSVKEFSENASHELQTPLAVLRSKMELLTETRIDASQAGLIEEMYKAIDKLSLINRSLLFLTKLENHEFDTSELLDFRISCQEVLHTYEERTALKKLQVTTVFPDQVPLKIHPVLAEILLSNLFSNAIRHNNENGHIKISLTRDRLIMQNTGTPPAIPTEELFMRFKKGDQCNSGIGLGLSIVKQICQLHHFTVTYTYNKGWHTLSIYFNKHTENKEALPEKQEEDLHIPAAVS</sequence>
<dbReference type="CDD" id="cd00082">
    <property type="entry name" value="HisKA"/>
    <property type="match status" value="1"/>
</dbReference>
<keyword evidence="7 8" id="KW-1133">Transmembrane helix</keyword>
<dbReference type="Proteomes" id="UP000182248">
    <property type="component" value="Unassembled WGS sequence"/>
</dbReference>
<accession>A0A1K1RBR2</accession>
<evidence type="ECO:0000256" key="7">
    <source>
        <dbReference type="ARBA" id="ARBA00022989"/>
    </source>
</evidence>
<dbReference type="InterPro" id="IPR036097">
    <property type="entry name" value="HisK_dim/P_sf"/>
</dbReference>
<evidence type="ECO:0000256" key="3">
    <source>
        <dbReference type="ARBA" id="ARBA00022553"/>
    </source>
</evidence>
<dbReference type="Gene3D" id="3.30.565.10">
    <property type="entry name" value="Histidine kinase-like ATPase, C-terminal domain"/>
    <property type="match status" value="1"/>
</dbReference>
<comment type="catalytic activity">
    <reaction evidence="1">
        <text>ATP + protein L-histidine = ADP + protein N-phospho-L-histidine.</text>
        <dbReference type="EC" id="2.7.13.3"/>
    </reaction>
</comment>
<dbReference type="InterPro" id="IPR005467">
    <property type="entry name" value="His_kinase_dom"/>
</dbReference>
<gene>
    <name evidence="10" type="ORF">SAMN02927921_03352</name>
</gene>
<keyword evidence="11" id="KW-1185">Reference proteome</keyword>
<dbReference type="InterPro" id="IPR003661">
    <property type="entry name" value="HisK_dim/P_dom"/>
</dbReference>
<dbReference type="STRING" id="1150368.SAMN02927921_03352"/>
<keyword evidence="5 8" id="KW-0812">Transmembrane</keyword>
<feature type="transmembrane region" description="Helical" evidence="8">
    <location>
        <begin position="7"/>
        <end position="27"/>
    </location>
</feature>
<dbReference type="SMART" id="SM00388">
    <property type="entry name" value="HisKA"/>
    <property type="match status" value="1"/>
</dbReference>
<dbReference type="RefSeq" id="WP_072318535.1">
    <property type="nucleotide sequence ID" value="NZ_FPJE01000022.1"/>
</dbReference>
<name>A0A1K1RBR2_9FLAO</name>
<evidence type="ECO:0000256" key="1">
    <source>
        <dbReference type="ARBA" id="ARBA00000085"/>
    </source>
</evidence>
<dbReference type="PROSITE" id="PS50109">
    <property type="entry name" value="HIS_KIN"/>
    <property type="match status" value="1"/>
</dbReference>
<feature type="domain" description="Histidine kinase" evidence="9">
    <location>
        <begin position="217"/>
        <end position="421"/>
    </location>
</feature>
<dbReference type="AlphaFoldDB" id="A0A1K1RBR2"/>
<dbReference type="GO" id="GO:0000155">
    <property type="term" value="F:phosphorelay sensor kinase activity"/>
    <property type="evidence" value="ECO:0007669"/>
    <property type="project" value="InterPro"/>
</dbReference>
<evidence type="ECO:0000259" key="9">
    <source>
        <dbReference type="PROSITE" id="PS50109"/>
    </source>
</evidence>
<dbReference type="InterPro" id="IPR036890">
    <property type="entry name" value="HATPase_C_sf"/>
</dbReference>
<keyword evidence="3" id="KW-0597">Phosphoprotein</keyword>
<dbReference type="EC" id="2.7.13.3" evidence="2"/>
<evidence type="ECO:0000256" key="4">
    <source>
        <dbReference type="ARBA" id="ARBA00022679"/>
    </source>
</evidence>
<evidence type="ECO:0000313" key="10">
    <source>
        <dbReference type="EMBL" id="SFW69243.1"/>
    </source>
</evidence>
<evidence type="ECO:0000256" key="8">
    <source>
        <dbReference type="SAM" id="Phobius"/>
    </source>
</evidence>
<reference evidence="10 11" key="1">
    <citation type="submission" date="2016-11" db="EMBL/GenBank/DDBJ databases">
        <authorList>
            <person name="Jaros S."/>
            <person name="Januszkiewicz K."/>
            <person name="Wedrychowicz H."/>
        </authorList>
    </citation>
    <scope>NUCLEOTIDE SEQUENCE [LARGE SCALE GENOMIC DNA]</scope>
    <source>
        <strain evidence="10 11">CGMCC 1.12145</strain>
    </source>
</reference>
<proteinExistence type="predicted"/>
<dbReference type="Pfam" id="PF02518">
    <property type="entry name" value="HATPase_c"/>
    <property type="match status" value="1"/>
</dbReference>
<keyword evidence="6 10" id="KW-0418">Kinase</keyword>
<dbReference type="Pfam" id="PF00512">
    <property type="entry name" value="HisKA"/>
    <property type="match status" value="1"/>
</dbReference>
<dbReference type="SMART" id="SM00387">
    <property type="entry name" value="HATPase_c"/>
    <property type="match status" value="1"/>
</dbReference>
<evidence type="ECO:0000256" key="6">
    <source>
        <dbReference type="ARBA" id="ARBA00022777"/>
    </source>
</evidence>
<dbReference type="PANTHER" id="PTHR45436">
    <property type="entry name" value="SENSOR HISTIDINE KINASE YKOH"/>
    <property type="match status" value="1"/>
</dbReference>